<dbReference type="OrthoDB" id="3039123at2759"/>
<evidence type="ECO:0000313" key="9">
    <source>
        <dbReference type="EMBL" id="KAJ4377763.1"/>
    </source>
</evidence>
<dbReference type="Proteomes" id="UP001140560">
    <property type="component" value="Unassembled WGS sequence"/>
</dbReference>
<evidence type="ECO:0000256" key="7">
    <source>
        <dbReference type="ARBA" id="ARBA00023157"/>
    </source>
</evidence>
<proteinExistence type="inferred from homology"/>
<keyword evidence="6" id="KW-0106">Calcium</keyword>
<keyword evidence="10" id="KW-1185">Reference proteome</keyword>
<accession>A0A9W8YHS3</accession>
<dbReference type="GO" id="GO:0046872">
    <property type="term" value="F:metal ion binding"/>
    <property type="evidence" value="ECO:0007669"/>
    <property type="project" value="UniProtKB-KW"/>
</dbReference>
<gene>
    <name evidence="9" type="ORF">N0V83_000593</name>
</gene>
<evidence type="ECO:0000313" key="10">
    <source>
        <dbReference type="Proteomes" id="UP001140560"/>
    </source>
</evidence>
<evidence type="ECO:0000256" key="1">
    <source>
        <dbReference type="ARBA" id="ARBA00006249"/>
    </source>
</evidence>
<dbReference type="Pfam" id="PF07519">
    <property type="entry name" value="Tannase"/>
    <property type="match status" value="1"/>
</dbReference>
<evidence type="ECO:0000256" key="4">
    <source>
        <dbReference type="ARBA" id="ARBA00022729"/>
    </source>
</evidence>
<evidence type="ECO:0000256" key="8">
    <source>
        <dbReference type="RuleBase" id="RU361238"/>
    </source>
</evidence>
<protein>
    <recommendedName>
        <fullName evidence="8">Carboxylic ester hydrolase</fullName>
        <ecNumber evidence="8">3.1.1.-</ecNumber>
    </recommendedName>
</protein>
<name>A0A9W8YHS3_9PLEO</name>
<comment type="similarity">
    <text evidence="1 8">Belongs to the tannase family.</text>
</comment>
<keyword evidence="2" id="KW-0719">Serine esterase</keyword>
<dbReference type="Gene3D" id="3.40.50.1820">
    <property type="entry name" value="alpha/beta hydrolase"/>
    <property type="match status" value="1"/>
</dbReference>
<dbReference type="PANTHER" id="PTHR33938:SF8">
    <property type="entry name" value="CARBOXYLIC ESTER HYDROLASE"/>
    <property type="match status" value="1"/>
</dbReference>
<dbReference type="EC" id="3.1.1.-" evidence="8"/>
<feature type="signal peptide" evidence="8">
    <location>
        <begin position="1"/>
        <end position="18"/>
    </location>
</feature>
<dbReference type="SUPFAM" id="SSF53474">
    <property type="entry name" value="alpha/beta-Hydrolases"/>
    <property type="match status" value="1"/>
</dbReference>
<evidence type="ECO:0000256" key="3">
    <source>
        <dbReference type="ARBA" id="ARBA00022723"/>
    </source>
</evidence>
<dbReference type="InterPro" id="IPR029058">
    <property type="entry name" value="AB_hydrolase_fold"/>
</dbReference>
<dbReference type="InterPro" id="IPR011118">
    <property type="entry name" value="Tannase/feruloyl_esterase"/>
</dbReference>
<sequence>MKSYHLLALHTLLWLGSAKETPEDTPSLPRCAPDTFELPALGPGVQVLSIAATPQKNYTSFSGGARLPALNDLNFCQVKVYLTHQTADDVPLGSQNTNDKVLVEIWLPLTHDEWNGRFQATGGGGFATGMFDAQLGVAVQHGWAAVSTDGGHDADLAKLTDVSWALNEDKSINWNLLHNYASRSLVEQILVGKRITEQYYGKQPHHTYWNGCSTGGRQGYAIAQRFPHLVDGILASAPAINLVHLVIGEFWPQLRMETTKTYMSRCELEYYRAKVIEACDVLDGVFDGILEDPEQCQFDPYSMAKAHDIFECDGEQVEFTTNMAHLMDEIHRGPGTKRDEPHFPGLAYGVPMDTLANITVSKDGRRSQSPFRISASWIKYIVLRDPTYNLSQIDMQTYFEMLGRASYEFGGLLNTNNPDLSALRDSGTKMITWHGIYDQMIPYQNTVEYRKKVEGVMGGAHEVDNYYRLFLAPGVEHCGGGIGPSPKDPLAALVDWVEGDTPPETLEAEITDHNGELVTRDLCVWPAKPKYMGISDAKRASSWTCVGGTTRPSAANDPVDESRAQEILGGLMGRLEGLGLGLSIG</sequence>
<evidence type="ECO:0000256" key="5">
    <source>
        <dbReference type="ARBA" id="ARBA00022801"/>
    </source>
</evidence>
<comment type="caution">
    <text evidence="9">The sequence shown here is derived from an EMBL/GenBank/DDBJ whole genome shotgun (WGS) entry which is preliminary data.</text>
</comment>
<organism evidence="9 10">
    <name type="scientific">Neocucurbitaria cava</name>
    <dbReference type="NCBI Taxonomy" id="798079"/>
    <lineage>
        <taxon>Eukaryota</taxon>
        <taxon>Fungi</taxon>
        <taxon>Dikarya</taxon>
        <taxon>Ascomycota</taxon>
        <taxon>Pezizomycotina</taxon>
        <taxon>Dothideomycetes</taxon>
        <taxon>Pleosporomycetidae</taxon>
        <taxon>Pleosporales</taxon>
        <taxon>Pleosporineae</taxon>
        <taxon>Cucurbitariaceae</taxon>
        <taxon>Neocucurbitaria</taxon>
    </lineage>
</organism>
<dbReference type="PANTHER" id="PTHR33938">
    <property type="entry name" value="FERULOYL ESTERASE B-RELATED"/>
    <property type="match status" value="1"/>
</dbReference>
<evidence type="ECO:0000256" key="2">
    <source>
        <dbReference type="ARBA" id="ARBA00022487"/>
    </source>
</evidence>
<evidence type="ECO:0000256" key="6">
    <source>
        <dbReference type="ARBA" id="ARBA00022837"/>
    </source>
</evidence>
<dbReference type="GO" id="GO:0030600">
    <property type="term" value="F:feruloyl esterase activity"/>
    <property type="evidence" value="ECO:0007669"/>
    <property type="project" value="UniProtKB-ARBA"/>
</dbReference>
<dbReference type="AlphaFoldDB" id="A0A9W8YHS3"/>
<keyword evidence="3" id="KW-0479">Metal-binding</keyword>
<keyword evidence="5 8" id="KW-0378">Hydrolase</keyword>
<dbReference type="EMBL" id="JAPEUY010000001">
    <property type="protein sequence ID" value="KAJ4377763.1"/>
    <property type="molecule type" value="Genomic_DNA"/>
</dbReference>
<reference evidence="9" key="1">
    <citation type="submission" date="2022-10" db="EMBL/GenBank/DDBJ databases">
        <title>Tapping the CABI collections for fungal endophytes: first genome assemblies for Collariella, Neodidymelliopsis, Ascochyta clinopodiicola, Didymella pomorum, Didymosphaeria variabile, Neocosmospora piperis and Neocucurbitaria cava.</title>
        <authorList>
            <person name="Hill R."/>
        </authorList>
    </citation>
    <scope>NUCLEOTIDE SEQUENCE</scope>
    <source>
        <strain evidence="9">IMI 356814</strain>
    </source>
</reference>
<keyword evidence="4 8" id="KW-0732">Signal</keyword>
<feature type="chain" id="PRO_5041011840" description="Carboxylic ester hydrolase" evidence="8">
    <location>
        <begin position="19"/>
        <end position="585"/>
    </location>
</feature>
<keyword evidence="7" id="KW-1015">Disulfide bond</keyword>